<dbReference type="NCBIfam" id="NF006521">
    <property type="entry name" value="PRK08965.1-5"/>
    <property type="match status" value="1"/>
</dbReference>
<keyword evidence="4 7" id="KW-0812">Transmembrane</keyword>
<evidence type="ECO:0000256" key="2">
    <source>
        <dbReference type="ARBA" id="ARBA00006228"/>
    </source>
</evidence>
<keyword evidence="6 7" id="KW-0472">Membrane</keyword>
<keyword evidence="5 7" id="KW-1133">Transmembrane helix</keyword>
<dbReference type="InterPro" id="IPR002758">
    <property type="entry name" value="Cation_antiport_E"/>
</dbReference>
<evidence type="ECO:0000256" key="3">
    <source>
        <dbReference type="ARBA" id="ARBA00022475"/>
    </source>
</evidence>
<comment type="subcellular location">
    <subcellularLocation>
        <location evidence="1">Cell membrane</location>
        <topology evidence="1">Multi-pass membrane protein</topology>
    </subcellularLocation>
</comment>
<evidence type="ECO:0000256" key="4">
    <source>
        <dbReference type="ARBA" id="ARBA00022692"/>
    </source>
</evidence>
<accession>A0ABY8VD60</accession>
<dbReference type="PANTHER" id="PTHR34584:SF1">
    <property type="entry name" value="NA(+)_H(+) ANTIPORTER SUBUNIT E1"/>
    <property type="match status" value="1"/>
</dbReference>
<dbReference type="PANTHER" id="PTHR34584">
    <property type="entry name" value="NA(+)/H(+) ANTIPORTER SUBUNIT E1"/>
    <property type="match status" value="1"/>
</dbReference>
<organism evidence="8 9">
    <name type="scientific">Corynebacterium breve</name>
    <dbReference type="NCBI Taxonomy" id="3049799"/>
    <lineage>
        <taxon>Bacteria</taxon>
        <taxon>Bacillati</taxon>
        <taxon>Actinomycetota</taxon>
        <taxon>Actinomycetes</taxon>
        <taxon>Mycobacteriales</taxon>
        <taxon>Corynebacteriaceae</taxon>
        <taxon>Corynebacterium</taxon>
    </lineage>
</organism>
<evidence type="ECO:0000256" key="5">
    <source>
        <dbReference type="ARBA" id="ARBA00022989"/>
    </source>
</evidence>
<feature type="transmembrane region" description="Helical" evidence="7">
    <location>
        <begin position="7"/>
        <end position="24"/>
    </location>
</feature>
<proteinExistence type="inferred from homology"/>
<evidence type="ECO:0000313" key="8">
    <source>
        <dbReference type="EMBL" id="WIM67394.1"/>
    </source>
</evidence>
<evidence type="ECO:0000256" key="6">
    <source>
        <dbReference type="ARBA" id="ARBA00023136"/>
    </source>
</evidence>
<dbReference type="Proteomes" id="UP001225598">
    <property type="component" value="Chromosome"/>
</dbReference>
<reference evidence="8 9" key="1">
    <citation type="submission" date="2023-05" db="EMBL/GenBank/DDBJ databases">
        <title>Corynebacterium suedekumii sp. nov. and Corynebacterium breve sp. nov. isolated from raw cow's milk.</title>
        <authorList>
            <person name="Baer M.K."/>
            <person name="Mehl L."/>
            <person name="Hellmuth R."/>
            <person name="Marke G."/>
            <person name="Lipski A."/>
        </authorList>
    </citation>
    <scope>NUCLEOTIDE SEQUENCE [LARGE SCALE GENOMIC DNA]</scope>
    <source>
        <strain evidence="8 9">R4</strain>
    </source>
</reference>
<keyword evidence="3" id="KW-1003">Cell membrane</keyword>
<dbReference type="Pfam" id="PF01899">
    <property type="entry name" value="MNHE"/>
    <property type="match status" value="1"/>
</dbReference>
<feature type="transmembrane region" description="Helical" evidence="7">
    <location>
        <begin position="56"/>
        <end position="73"/>
    </location>
</feature>
<sequence>MVNGIRNRLRISFVIWITVMWTLLMGEFSWANLFGGLAVGFFVVLALPLPAMPISNLHINWGALIAFVFRWFWDLAHASAKVAWLALRPQAPPKTAILQVPMRVANELVLYLATCAYNLQPGGSVSDIDIANRTWTIHVLDATTQADIDREIQNVLDLEKRMINIFEKRS</sequence>
<dbReference type="RefSeq" id="WP_284824458.1">
    <property type="nucleotide sequence ID" value="NZ_CP126969.1"/>
</dbReference>
<comment type="similarity">
    <text evidence="2">Belongs to the CPA3 antiporters (TC 2.A.63) subunit E family.</text>
</comment>
<dbReference type="EMBL" id="CP126969">
    <property type="protein sequence ID" value="WIM67394.1"/>
    <property type="molecule type" value="Genomic_DNA"/>
</dbReference>
<evidence type="ECO:0000313" key="9">
    <source>
        <dbReference type="Proteomes" id="UP001225598"/>
    </source>
</evidence>
<gene>
    <name evidence="8" type="ORF">QP027_09840</name>
</gene>
<evidence type="ECO:0000256" key="1">
    <source>
        <dbReference type="ARBA" id="ARBA00004651"/>
    </source>
</evidence>
<evidence type="ECO:0000256" key="7">
    <source>
        <dbReference type="SAM" id="Phobius"/>
    </source>
</evidence>
<protein>
    <submittedName>
        <fullName evidence="8">Na+/H+ antiporter subunit E</fullName>
    </submittedName>
</protein>
<name>A0ABY8VD60_9CORY</name>
<keyword evidence="9" id="KW-1185">Reference proteome</keyword>